<evidence type="ECO:0000313" key="2">
    <source>
        <dbReference type="EMBL" id="TEB37011.1"/>
    </source>
</evidence>
<organism evidence="2 3">
    <name type="scientific">Coprinellus micaceus</name>
    <name type="common">Glistening ink-cap mushroom</name>
    <name type="synonym">Coprinus micaceus</name>
    <dbReference type="NCBI Taxonomy" id="71717"/>
    <lineage>
        <taxon>Eukaryota</taxon>
        <taxon>Fungi</taxon>
        <taxon>Dikarya</taxon>
        <taxon>Basidiomycota</taxon>
        <taxon>Agaricomycotina</taxon>
        <taxon>Agaricomycetes</taxon>
        <taxon>Agaricomycetidae</taxon>
        <taxon>Agaricales</taxon>
        <taxon>Agaricineae</taxon>
        <taxon>Psathyrellaceae</taxon>
        <taxon>Coprinellus</taxon>
    </lineage>
</organism>
<gene>
    <name evidence="2" type="ORF">FA13DRAFT_1810483</name>
</gene>
<keyword evidence="1" id="KW-0472">Membrane</keyword>
<feature type="transmembrane region" description="Helical" evidence="1">
    <location>
        <begin position="126"/>
        <end position="150"/>
    </location>
</feature>
<feature type="transmembrane region" description="Helical" evidence="1">
    <location>
        <begin position="98"/>
        <end position="119"/>
    </location>
</feature>
<reference evidence="2 3" key="1">
    <citation type="journal article" date="2019" name="Nat. Ecol. Evol.">
        <title>Megaphylogeny resolves global patterns of mushroom evolution.</title>
        <authorList>
            <person name="Varga T."/>
            <person name="Krizsan K."/>
            <person name="Foldi C."/>
            <person name="Dima B."/>
            <person name="Sanchez-Garcia M."/>
            <person name="Sanchez-Ramirez S."/>
            <person name="Szollosi G.J."/>
            <person name="Szarkandi J.G."/>
            <person name="Papp V."/>
            <person name="Albert L."/>
            <person name="Andreopoulos W."/>
            <person name="Angelini C."/>
            <person name="Antonin V."/>
            <person name="Barry K.W."/>
            <person name="Bougher N.L."/>
            <person name="Buchanan P."/>
            <person name="Buyck B."/>
            <person name="Bense V."/>
            <person name="Catcheside P."/>
            <person name="Chovatia M."/>
            <person name="Cooper J."/>
            <person name="Damon W."/>
            <person name="Desjardin D."/>
            <person name="Finy P."/>
            <person name="Geml J."/>
            <person name="Haridas S."/>
            <person name="Hughes K."/>
            <person name="Justo A."/>
            <person name="Karasinski D."/>
            <person name="Kautmanova I."/>
            <person name="Kiss B."/>
            <person name="Kocsube S."/>
            <person name="Kotiranta H."/>
            <person name="LaButti K.M."/>
            <person name="Lechner B.E."/>
            <person name="Liimatainen K."/>
            <person name="Lipzen A."/>
            <person name="Lukacs Z."/>
            <person name="Mihaltcheva S."/>
            <person name="Morgado L.N."/>
            <person name="Niskanen T."/>
            <person name="Noordeloos M.E."/>
            <person name="Ohm R.A."/>
            <person name="Ortiz-Santana B."/>
            <person name="Ovrebo C."/>
            <person name="Racz N."/>
            <person name="Riley R."/>
            <person name="Savchenko A."/>
            <person name="Shiryaev A."/>
            <person name="Soop K."/>
            <person name="Spirin V."/>
            <person name="Szebenyi C."/>
            <person name="Tomsovsky M."/>
            <person name="Tulloss R.E."/>
            <person name="Uehling J."/>
            <person name="Grigoriev I.V."/>
            <person name="Vagvolgyi C."/>
            <person name="Papp T."/>
            <person name="Martin F.M."/>
            <person name="Miettinen O."/>
            <person name="Hibbett D.S."/>
            <person name="Nagy L.G."/>
        </authorList>
    </citation>
    <scope>NUCLEOTIDE SEQUENCE [LARGE SCALE GENOMIC DNA]</scope>
    <source>
        <strain evidence="2 3">FP101781</strain>
    </source>
</reference>
<keyword evidence="1" id="KW-1133">Transmembrane helix</keyword>
<dbReference type="EMBL" id="QPFP01000005">
    <property type="protein sequence ID" value="TEB37011.1"/>
    <property type="molecule type" value="Genomic_DNA"/>
</dbReference>
<feature type="transmembrane region" description="Helical" evidence="1">
    <location>
        <begin position="187"/>
        <end position="207"/>
    </location>
</feature>
<protein>
    <submittedName>
        <fullName evidence="2">Uncharacterized protein</fullName>
    </submittedName>
</protein>
<sequence length="334" mass="37596">MSLTPEKVASIGEAISSWRLQECIILPFYTLYIHYWLTTVDEEVNTILPQKRWVGKLIFALMRYGTLLFILMGLHANYRTYLEISPEACKGILIASSVTVNLVALVADVTVGICFSVLLGVRKWYYFSGIMLLCSGLPTVYLIFQLLGYIHAPADPLSSLDEELGYPCYVPDDEAFSEGLPGGSMNLFSYLNFARSILLLLLAFVTFWIRLKERGKLTKVIGRDGGIYYISAAVIRLLGGIMFTPALIPQDSIRSSPIFPIFQGLNQIVIPILAQRLLLNIRALENSHPRTLTSSHATYLDRPGRVHTEDLFWHSYDASDYSTGTVRRTTSWYS</sequence>
<dbReference type="Proteomes" id="UP000298030">
    <property type="component" value="Unassembled WGS sequence"/>
</dbReference>
<comment type="caution">
    <text evidence="2">The sequence shown here is derived from an EMBL/GenBank/DDBJ whole genome shotgun (WGS) entry which is preliminary data.</text>
</comment>
<keyword evidence="1" id="KW-0812">Transmembrane</keyword>
<feature type="transmembrane region" description="Helical" evidence="1">
    <location>
        <begin position="57"/>
        <end position="78"/>
    </location>
</feature>
<dbReference type="OrthoDB" id="2638860at2759"/>
<feature type="transmembrane region" description="Helical" evidence="1">
    <location>
        <begin position="227"/>
        <end position="248"/>
    </location>
</feature>
<evidence type="ECO:0000256" key="1">
    <source>
        <dbReference type="SAM" id="Phobius"/>
    </source>
</evidence>
<name>A0A4Y7TSP3_COPMI</name>
<proteinExistence type="predicted"/>
<keyword evidence="3" id="KW-1185">Reference proteome</keyword>
<evidence type="ECO:0000313" key="3">
    <source>
        <dbReference type="Proteomes" id="UP000298030"/>
    </source>
</evidence>
<dbReference type="AlphaFoldDB" id="A0A4Y7TSP3"/>
<accession>A0A4Y7TSP3</accession>